<sequence>MAQLTGRYTGSVESQMEHDLALLRDIPHGDADGHTTAIDRVVRETFTLDFWSSPCPTR</sequence>
<proteinExistence type="predicted"/>
<evidence type="ECO:0000313" key="1">
    <source>
        <dbReference type="EMBL" id="WTQ85561.1"/>
    </source>
</evidence>
<accession>A0ABZ1KYA5</accession>
<keyword evidence="2" id="KW-1185">Reference proteome</keyword>
<protein>
    <submittedName>
        <fullName evidence="1">Uncharacterized protein</fullName>
    </submittedName>
</protein>
<dbReference type="RefSeq" id="WP_405454287.1">
    <property type="nucleotide sequence ID" value="NZ_CP108164.1"/>
</dbReference>
<name>A0ABZ1KYA5_STRAH</name>
<dbReference type="EMBL" id="CP108164">
    <property type="protein sequence ID" value="WTQ85561.1"/>
    <property type="molecule type" value="Genomic_DNA"/>
</dbReference>
<organism evidence="1 2">
    <name type="scientific">Streptomyces achromogenes</name>
    <dbReference type="NCBI Taxonomy" id="67255"/>
    <lineage>
        <taxon>Bacteria</taxon>
        <taxon>Bacillati</taxon>
        <taxon>Actinomycetota</taxon>
        <taxon>Actinomycetes</taxon>
        <taxon>Kitasatosporales</taxon>
        <taxon>Streptomycetaceae</taxon>
        <taxon>Streptomyces</taxon>
    </lineage>
</organism>
<dbReference type="Proteomes" id="UP001622557">
    <property type="component" value="Chromosome"/>
</dbReference>
<evidence type="ECO:0000313" key="2">
    <source>
        <dbReference type="Proteomes" id="UP001622557"/>
    </source>
</evidence>
<reference evidence="1 2" key="1">
    <citation type="submission" date="2022-10" db="EMBL/GenBank/DDBJ databases">
        <title>The complete genomes of actinobacterial strains from the NBC collection.</title>
        <authorList>
            <person name="Joergensen T.S."/>
            <person name="Alvarez Arevalo M."/>
            <person name="Sterndorff E.B."/>
            <person name="Faurdal D."/>
            <person name="Vuksanovic O."/>
            <person name="Mourched A.-S."/>
            <person name="Charusanti P."/>
            <person name="Shaw S."/>
            <person name="Blin K."/>
            <person name="Weber T."/>
        </authorList>
    </citation>
    <scope>NUCLEOTIDE SEQUENCE [LARGE SCALE GENOMIC DNA]</scope>
    <source>
        <strain evidence="1 2">NBC_00156</strain>
    </source>
</reference>
<gene>
    <name evidence="1" type="ORF">OG350_37085</name>
</gene>
<dbReference type="GeneID" id="97286179"/>